<dbReference type="SMART" id="SM01019">
    <property type="entry name" value="B3"/>
    <property type="match status" value="1"/>
</dbReference>
<dbReference type="CDD" id="cd10017">
    <property type="entry name" value="B3_DNA"/>
    <property type="match status" value="1"/>
</dbReference>
<evidence type="ECO:0000256" key="4">
    <source>
        <dbReference type="ARBA" id="ARBA00023015"/>
    </source>
</evidence>
<dbReference type="Pfam" id="PF06507">
    <property type="entry name" value="ARF_AD"/>
    <property type="match status" value="1"/>
</dbReference>
<dbReference type="FunFam" id="2.40.330.10:FF:000001">
    <property type="entry name" value="Auxin response factor"/>
    <property type="match status" value="1"/>
</dbReference>
<comment type="caution">
    <text evidence="14">The sequence shown here is derived from an EMBL/GenBank/DDBJ whole genome shotgun (WGS) entry which is preliminary data.</text>
</comment>
<dbReference type="AlphaFoldDB" id="A0ABD1V9W7"/>
<dbReference type="PROSITE" id="PS50863">
    <property type="entry name" value="B3"/>
    <property type="match status" value="1"/>
</dbReference>
<dbReference type="GO" id="GO:0003677">
    <property type="term" value="F:DNA binding"/>
    <property type="evidence" value="ECO:0007669"/>
    <property type="project" value="UniProtKB-KW"/>
</dbReference>
<feature type="compositionally biased region" description="Low complexity" evidence="11">
    <location>
        <begin position="1"/>
        <end position="19"/>
    </location>
</feature>
<keyword evidence="6 10" id="KW-0804">Transcription</keyword>
<dbReference type="Pfam" id="PF02309">
    <property type="entry name" value="AUX_IAA"/>
    <property type="match status" value="1"/>
</dbReference>
<evidence type="ECO:0000256" key="11">
    <source>
        <dbReference type="SAM" id="MobiDB-lite"/>
    </source>
</evidence>
<evidence type="ECO:0000313" key="15">
    <source>
        <dbReference type="Proteomes" id="UP001604336"/>
    </source>
</evidence>
<comment type="subunit">
    <text evidence="10">Homodimers and heterodimers.</text>
</comment>
<organism evidence="14 15">
    <name type="scientific">Abeliophyllum distichum</name>
    <dbReference type="NCBI Taxonomy" id="126358"/>
    <lineage>
        <taxon>Eukaryota</taxon>
        <taxon>Viridiplantae</taxon>
        <taxon>Streptophyta</taxon>
        <taxon>Embryophyta</taxon>
        <taxon>Tracheophyta</taxon>
        <taxon>Spermatophyta</taxon>
        <taxon>Magnoliopsida</taxon>
        <taxon>eudicotyledons</taxon>
        <taxon>Gunneridae</taxon>
        <taxon>Pentapetalae</taxon>
        <taxon>asterids</taxon>
        <taxon>lamiids</taxon>
        <taxon>Lamiales</taxon>
        <taxon>Oleaceae</taxon>
        <taxon>Forsythieae</taxon>
        <taxon>Abeliophyllum</taxon>
    </lineage>
</organism>
<comment type="subcellular location">
    <subcellularLocation>
        <location evidence="1 10">Nucleus</location>
    </subcellularLocation>
</comment>
<sequence length="1067" mass="118418">MKTPANGAGAQPAAATSDAAEGEKKSINPELWQACAGPLVNMPVAGTHVVYFPQGHSEQVAASMKKDVDAQIPNYPNLPSKLLCLLHNVTLLADPETDEVYAQMTLLPVPSFDKDALLRSDFSMKVNKPQTEFFCKTLTASDTSTHGGFSVPRRAAEKTFPPLDFTMQPPAQELVARDLHDNSWTFRHIYRGQPKRHLLTTGWSLFVSGKRLFAGDSVLFIRDEKQLLLLGIRRANRQPTNLSSSVLSSDSMHIGILAAAAHAAANNSPFTVFYNPRASPSEFVIPLAKYYKAVCSNQLSLGMRFRMMFETEESGMRRYMGTITGISDLDPARWKNSQWRNLQVGWDESTAGERRNRVSIWEIEPVTAPFFICPTTPFFRSKRPRQPGMPDDDLSDPDNLFRRTMPWLGEDFGMKDPQALPGLSLVQWMNMQQNPSLANSMQPNCLNPLSSSILQNFSGADLSRQLSFPAPQHNNLQFNTPRPTQPTQSVQQLDQLQKSPASTLNPLASIIQTQQQFTDIMQPPRQNLMNQTLPTSQVQAQLLQSQNPVQAQNVLQQQQSILNNQLQRSLPQNLPQQQQNPSHVQQQDVMSFQSPDHINQQLHVPENQIQLQLLQKLHQQQQSLLAQQSAIQQPSQLTQHQDQQKPLLDVSQKFSWSVTGQLPEASQSKSTMLPQSHVFSQQMTRNNSQTNPQFTQPKLQHHQKSGTQSELPGFVGNTSNQMNNQLSAGDSNLLMGAAGGGQSGITDDIPSCSTSPSTNNCASAVQPTMNGRNHRSIITVNVSKSENPGFFATQTYLNPAGTHVDYLDSSCSATSVLSQNDVQMQQNNPVSFNSQSMLFRATSQDGELQSDQRNNNVTFGANSGNQLGMPIIPDPLITKSMVGSGDFSNNLSSGGEMLSNYENPKETHPELSSSMVSQSFGVPDMTFNSIDSTINDDSFMNGGAWAPPPQIPRKRTYTKVYKRGAVGRSIDITRYSGYEELKQDLARRFGIEGQLEDRQRIGWKLVYVDHENDVLLVGDDPWEEFVNCVRCIKILSPQEVQQMSLDGDFGNNILPNQDCSSSDNGVN</sequence>
<feature type="compositionally biased region" description="Polar residues" evidence="11">
    <location>
        <begin position="661"/>
        <end position="698"/>
    </location>
</feature>
<dbReference type="Proteomes" id="UP001604336">
    <property type="component" value="Unassembled WGS sequence"/>
</dbReference>
<evidence type="ECO:0000256" key="9">
    <source>
        <dbReference type="ARBA" id="ARBA00033478"/>
    </source>
</evidence>
<gene>
    <name evidence="14" type="ORF">Adt_06709</name>
</gene>
<dbReference type="GO" id="GO:0009734">
    <property type="term" value="P:auxin-activated signaling pathway"/>
    <property type="evidence" value="ECO:0007669"/>
    <property type="project" value="UniProtKB-KW"/>
</dbReference>
<protein>
    <recommendedName>
        <fullName evidence="10">Auxin response factor</fullName>
    </recommendedName>
</protein>
<evidence type="ECO:0000256" key="10">
    <source>
        <dbReference type="RuleBase" id="RU004561"/>
    </source>
</evidence>
<comment type="similarity">
    <text evidence="2 10">Belongs to the ARF family.</text>
</comment>
<evidence type="ECO:0000259" key="12">
    <source>
        <dbReference type="PROSITE" id="PS50863"/>
    </source>
</evidence>
<dbReference type="SUPFAM" id="SSF54277">
    <property type="entry name" value="CAD &amp; PB1 domains"/>
    <property type="match status" value="1"/>
</dbReference>
<evidence type="ECO:0000256" key="7">
    <source>
        <dbReference type="ARBA" id="ARBA00023242"/>
    </source>
</evidence>
<feature type="domain" description="TF-B3" evidence="12">
    <location>
        <begin position="134"/>
        <end position="236"/>
    </location>
</feature>
<keyword evidence="5 10" id="KW-0238">DNA-binding</keyword>
<evidence type="ECO:0000256" key="1">
    <source>
        <dbReference type="ARBA" id="ARBA00004123"/>
    </source>
</evidence>
<feature type="domain" description="PB1" evidence="13">
    <location>
        <begin position="955"/>
        <end position="1039"/>
    </location>
</feature>
<dbReference type="InterPro" id="IPR053793">
    <property type="entry name" value="PB1-like"/>
</dbReference>
<keyword evidence="15" id="KW-1185">Reference proteome</keyword>
<dbReference type="FunFam" id="3.10.20.90:FF:000047">
    <property type="entry name" value="Auxin response factor"/>
    <property type="match status" value="1"/>
</dbReference>
<dbReference type="FunFam" id="2.30.30.1040:FF:000001">
    <property type="entry name" value="Auxin response factor"/>
    <property type="match status" value="1"/>
</dbReference>
<proteinExistence type="inferred from homology"/>
<evidence type="ECO:0000256" key="5">
    <source>
        <dbReference type="ARBA" id="ARBA00023125"/>
    </source>
</evidence>
<keyword evidence="9" id="KW-0292">Fruit ripening</keyword>
<accession>A0ABD1V9W7</accession>
<dbReference type="InterPro" id="IPR044835">
    <property type="entry name" value="ARF_plant"/>
</dbReference>
<feature type="region of interest" description="Disordered" evidence="11">
    <location>
        <begin position="1"/>
        <end position="22"/>
    </location>
</feature>
<feature type="region of interest" description="Disordered" evidence="11">
    <location>
        <begin position="661"/>
        <end position="708"/>
    </location>
</feature>
<dbReference type="PANTHER" id="PTHR31384">
    <property type="entry name" value="AUXIN RESPONSE FACTOR 4-RELATED"/>
    <property type="match status" value="1"/>
</dbReference>
<dbReference type="PANTHER" id="PTHR31384:SF9">
    <property type="entry name" value="AUXIN RESPONSE FACTOR 19"/>
    <property type="match status" value="1"/>
</dbReference>
<evidence type="ECO:0000313" key="14">
    <source>
        <dbReference type="EMBL" id="KAL2533358.1"/>
    </source>
</evidence>
<comment type="function">
    <text evidence="10">Auxin response factors (ARFs) are transcriptional factors that bind specifically to the DNA sequence 5'-TGTCTC-3' found in the auxin-responsive promoter elements (AuxREs).</text>
</comment>
<evidence type="ECO:0000256" key="2">
    <source>
        <dbReference type="ARBA" id="ARBA00007853"/>
    </source>
</evidence>
<dbReference type="InterPro" id="IPR003340">
    <property type="entry name" value="B3_DNA-bd"/>
</dbReference>
<name>A0ABD1V9W7_9LAMI</name>
<dbReference type="InterPro" id="IPR015300">
    <property type="entry name" value="DNA-bd_pseudobarrel_sf"/>
</dbReference>
<keyword evidence="8 10" id="KW-0927">Auxin signaling pathway</keyword>
<dbReference type="Gene3D" id="3.10.20.90">
    <property type="entry name" value="Phosphatidylinositol 3-kinase Catalytic Subunit, Chain A, domain 1"/>
    <property type="match status" value="1"/>
</dbReference>
<dbReference type="GO" id="GO:0009835">
    <property type="term" value="P:fruit ripening"/>
    <property type="evidence" value="ECO:0007669"/>
    <property type="project" value="UniProtKB-KW"/>
</dbReference>
<feature type="region of interest" description="Disordered" evidence="11">
    <location>
        <begin position="379"/>
        <end position="400"/>
    </location>
</feature>
<dbReference type="GO" id="GO:0005634">
    <property type="term" value="C:nucleus"/>
    <property type="evidence" value="ECO:0007669"/>
    <property type="project" value="UniProtKB-SubCell"/>
</dbReference>
<keyword evidence="4 10" id="KW-0805">Transcription regulation</keyword>
<evidence type="ECO:0000256" key="8">
    <source>
        <dbReference type="ARBA" id="ARBA00023294"/>
    </source>
</evidence>
<dbReference type="PROSITE" id="PS51745">
    <property type="entry name" value="PB1"/>
    <property type="match status" value="1"/>
</dbReference>
<dbReference type="InterPro" id="IPR010525">
    <property type="entry name" value="ARF_dom"/>
</dbReference>
<reference evidence="15" key="1">
    <citation type="submission" date="2024-07" db="EMBL/GenBank/DDBJ databases">
        <title>Two chromosome-level genome assemblies of Korean endemic species Abeliophyllum distichum and Forsythia ovata (Oleaceae).</title>
        <authorList>
            <person name="Jang H."/>
        </authorList>
    </citation>
    <scope>NUCLEOTIDE SEQUENCE [LARGE SCALE GENOMIC DNA]</scope>
</reference>
<dbReference type="Pfam" id="PF02362">
    <property type="entry name" value="B3"/>
    <property type="match status" value="1"/>
</dbReference>
<dbReference type="SUPFAM" id="SSF101936">
    <property type="entry name" value="DNA-binding pseudobarrel domain"/>
    <property type="match status" value="1"/>
</dbReference>
<dbReference type="EMBL" id="JBFOLK010000002">
    <property type="protein sequence ID" value="KAL2533358.1"/>
    <property type="molecule type" value="Genomic_DNA"/>
</dbReference>
<evidence type="ECO:0000256" key="6">
    <source>
        <dbReference type="ARBA" id="ARBA00023163"/>
    </source>
</evidence>
<evidence type="ECO:0000256" key="3">
    <source>
        <dbReference type="ARBA" id="ARBA00022473"/>
    </source>
</evidence>
<evidence type="ECO:0000259" key="13">
    <source>
        <dbReference type="PROSITE" id="PS51745"/>
    </source>
</evidence>
<dbReference type="InterPro" id="IPR033389">
    <property type="entry name" value="AUX/IAA_dom"/>
</dbReference>
<dbReference type="Gene3D" id="2.40.330.10">
    <property type="entry name" value="DNA-binding pseudobarrel domain"/>
    <property type="match status" value="1"/>
</dbReference>
<keyword evidence="3" id="KW-0217">Developmental protein</keyword>
<keyword evidence="7 10" id="KW-0539">Nucleus</keyword>
<dbReference type="Gene3D" id="2.30.30.1040">
    <property type="match status" value="1"/>
</dbReference>